<feature type="region of interest" description="Disordered" evidence="18">
    <location>
        <begin position="324"/>
        <end position="347"/>
    </location>
</feature>
<reference evidence="24" key="3">
    <citation type="submission" date="2025-09" db="UniProtKB">
        <authorList>
            <consortium name="Ensembl"/>
        </authorList>
    </citation>
    <scope>IDENTIFICATION</scope>
</reference>
<keyword evidence="11 19" id="KW-0472">Membrane</keyword>
<comment type="similarity">
    <text evidence="2">Belongs to the G-protein coupled receptor 2 family. LN-TM7 subfamily.</text>
</comment>
<dbReference type="GO" id="GO:0007189">
    <property type="term" value="P:adenylate cyclase-activating G protein-coupled receptor signaling pathway"/>
    <property type="evidence" value="ECO:0007669"/>
    <property type="project" value="TreeGrafter"/>
</dbReference>
<feature type="region of interest" description="Disordered" evidence="18">
    <location>
        <begin position="1226"/>
        <end position="1278"/>
    </location>
</feature>
<evidence type="ECO:0000313" key="25">
    <source>
        <dbReference type="Proteomes" id="UP000007303"/>
    </source>
</evidence>
<dbReference type="InterPro" id="IPR000203">
    <property type="entry name" value="GPS"/>
</dbReference>
<dbReference type="GeneTree" id="ENSGT00940000155527"/>
<dbReference type="SMART" id="SM00008">
    <property type="entry name" value="HormR"/>
    <property type="match status" value="1"/>
</dbReference>
<dbReference type="Pfam" id="PF01825">
    <property type="entry name" value="GPS"/>
    <property type="match status" value="1"/>
</dbReference>
<dbReference type="InterPro" id="IPR000832">
    <property type="entry name" value="GPCR_2_secretin-like"/>
</dbReference>
<organism evidence="24 25">
    <name type="scientific">Tetraodon nigroviridis</name>
    <name type="common">Spotted green pufferfish</name>
    <name type="synonym">Chelonodon nigroviridis</name>
    <dbReference type="NCBI Taxonomy" id="99883"/>
    <lineage>
        <taxon>Eukaryota</taxon>
        <taxon>Metazoa</taxon>
        <taxon>Chordata</taxon>
        <taxon>Craniata</taxon>
        <taxon>Vertebrata</taxon>
        <taxon>Euteleostomi</taxon>
        <taxon>Actinopterygii</taxon>
        <taxon>Neopterygii</taxon>
        <taxon>Teleostei</taxon>
        <taxon>Neoteleostei</taxon>
        <taxon>Acanthomorphata</taxon>
        <taxon>Eupercaria</taxon>
        <taxon>Tetraodontiformes</taxon>
        <taxon>Tetradontoidea</taxon>
        <taxon>Tetraodontidae</taxon>
        <taxon>Tetraodon</taxon>
    </lineage>
</organism>
<dbReference type="GO" id="GO:0007166">
    <property type="term" value="P:cell surface receptor signaling pathway"/>
    <property type="evidence" value="ECO:0007669"/>
    <property type="project" value="InterPro"/>
</dbReference>
<evidence type="ECO:0000256" key="9">
    <source>
        <dbReference type="ARBA" id="ARBA00023018"/>
    </source>
</evidence>
<keyword evidence="7" id="KW-0430">Lectin</keyword>
<dbReference type="GO" id="GO:0004930">
    <property type="term" value="F:G protein-coupled receptor activity"/>
    <property type="evidence" value="ECO:0007669"/>
    <property type="project" value="UniProtKB-KW"/>
</dbReference>
<dbReference type="Pfam" id="PF02191">
    <property type="entry name" value="OLF"/>
    <property type="match status" value="1"/>
</dbReference>
<dbReference type="OMA" id="WKVFLCP"/>
<feature type="transmembrane region" description="Helical" evidence="19">
    <location>
        <begin position="872"/>
        <end position="897"/>
    </location>
</feature>
<dbReference type="FunFam" id="1.25.40.610:FF:000003">
    <property type="entry name" value="adhesion G protein-coupled receptor L3"/>
    <property type="match status" value="1"/>
</dbReference>
<evidence type="ECO:0000256" key="19">
    <source>
        <dbReference type="SAM" id="Phobius"/>
    </source>
</evidence>
<evidence type="ECO:0000256" key="4">
    <source>
        <dbReference type="ARBA" id="ARBA00022553"/>
    </source>
</evidence>
<comment type="caution">
    <text evidence="17">Lacks conserved residue(s) required for the propagation of feature annotation.</text>
</comment>
<evidence type="ECO:0000259" key="21">
    <source>
        <dbReference type="PROSITE" id="PS50227"/>
    </source>
</evidence>
<evidence type="ECO:0000256" key="17">
    <source>
        <dbReference type="PROSITE-ProRule" id="PRU00446"/>
    </source>
</evidence>
<dbReference type="InterPro" id="IPR001879">
    <property type="entry name" value="GPCR_2_extracellular_dom"/>
</dbReference>
<proteinExistence type="inferred from homology"/>
<dbReference type="PANTHER" id="PTHR12011:SF60">
    <property type="entry name" value="ADHESION G PROTEIN-COUPLED RECEPTOR L3"/>
    <property type="match status" value="1"/>
</dbReference>
<dbReference type="HOGENOM" id="CLU_002753_1_1_1"/>
<keyword evidence="5 19" id="KW-0812">Transmembrane</keyword>
<dbReference type="InterPro" id="IPR036445">
    <property type="entry name" value="GPCR_2_extracell_dom_sf"/>
</dbReference>
<feature type="transmembrane region" description="Helical" evidence="19">
    <location>
        <begin position="730"/>
        <end position="753"/>
    </location>
</feature>
<dbReference type="Gene3D" id="4.10.1240.10">
    <property type="entry name" value="GPCR, family 2, extracellular hormone receptor domain"/>
    <property type="match status" value="1"/>
</dbReference>
<dbReference type="FunFam" id="1.20.1070.10:FF:000011">
    <property type="entry name" value="Adhesion G protein-coupled receptor L2"/>
    <property type="match status" value="1"/>
</dbReference>
<evidence type="ECO:0000256" key="14">
    <source>
        <dbReference type="ARBA" id="ARBA00023180"/>
    </source>
</evidence>
<dbReference type="Proteomes" id="UP000007303">
    <property type="component" value="Unassembled WGS sequence"/>
</dbReference>
<feature type="domain" description="Olfactomedin-like" evidence="23">
    <location>
        <begin position="1"/>
        <end position="222"/>
    </location>
</feature>
<evidence type="ECO:0000256" key="7">
    <source>
        <dbReference type="ARBA" id="ARBA00022734"/>
    </source>
</evidence>
<evidence type="ECO:0000256" key="5">
    <source>
        <dbReference type="ARBA" id="ARBA00022692"/>
    </source>
</evidence>
<name>H3D170_TETNG</name>
<evidence type="ECO:0000256" key="2">
    <source>
        <dbReference type="ARBA" id="ARBA00010933"/>
    </source>
</evidence>
<dbReference type="PRINTS" id="PR00249">
    <property type="entry name" value="GPCRSECRETIN"/>
</dbReference>
<keyword evidence="13" id="KW-0675">Receptor</keyword>
<dbReference type="Ensembl" id="ENSTNIT00000014454.1">
    <property type="protein sequence ID" value="ENSTNIP00000014256.1"/>
    <property type="gene ID" value="ENSTNIG00000011315.1"/>
</dbReference>
<dbReference type="InterPro" id="IPR017981">
    <property type="entry name" value="GPCR_2-like_7TM"/>
</dbReference>
<dbReference type="SMART" id="SM00284">
    <property type="entry name" value="OLF"/>
    <property type="match status" value="1"/>
</dbReference>
<dbReference type="PRINTS" id="PR01444">
    <property type="entry name" value="LATROPHILIN"/>
</dbReference>
<dbReference type="Gene3D" id="2.60.220.50">
    <property type="match status" value="1"/>
</dbReference>
<dbReference type="SMART" id="SM00303">
    <property type="entry name" value="GPS"/>
    <property type="match status" value="1"/>
</dbReference>
<dbReference type="Gene3D" id="1.20.1070.10">
    <property type="entry name" value="Rhodopsin 7-helix transmembrane proteins"/>
    <property type="match status" value="1"/>
</dbReference>
<evidence type="ECO:0000256" key="6">
    <source>
        <dbReference type="ARBA" id="ARBA00022729"/>
    </source>
</evidence>
<dbReference type="Pfam" id="PF02354">
    <property type="entry name" value="Latrophilin"/>
    <property type="match status" value="2"/>
</dbReference>
<feature type="transmembrane region" description="Helical" evidence="19">
    <location>
        <begin position="956"/>
        <end position="979"/>
    </location>
</feature>
<evidence type="ECO:0000256" key="12">
    <source>
        <dbReference type="ARBA" id="ARBA00023157"/>
    </source>
</evidence>
<dbReference type="GO" id="GO:0030246">
    <property type="term" value="F:carbohydrate binding"/>
    <property type="evidence" value="ECO:0007669"/>
    <property type="project" value="UniProtKB-KW"/>
</dbReference>
<dbReference type="PANTHER" id="PTHR12011">
    <property type="entry name" value="ADHESION G-PROTEIN COUPLED RECEPTOR"/>
    <property type="match status" value="1"/>
</dbReference>
<feature type="compositionally biased region" description="Basic and acidic residues" evidence="18">
    <location>
        <begin position="1263"/>
        <end position="1273"/>
    </location>
</feature>
<keyword evidence="14" id="KW-0325">Glycoprotein</keyword>
<keyword evidence="12" id="KW-1015">Disulfide bond</keyword>
<evidence type="ECO:0000256" key="10">
    <source>
        <dbReference type="ARBA" id="ARBA00023040"/>
    </source>
</evidence>
<dbReference type="InterPro" id="IPR003334">
    <property type="entry name" value="GPCR_2_latrophilin_rcpt_C"/>
</dbReference>
<dbReference type="InterPro" id="IPR003112">
    <property type="entry name" value="Olfac-like_dom"/>
</dbReference>
<evidence type="ECO:0000256" key="18">
    <source>
        <dbReference type="SAM" id="MobiDB-lite"/>
    </source>
</evidence>
<dbReference type="STRING" id="99883.ENSTNIP00000014256"/>
<keyword evidence="4" id="KW-0597">Phosphoprotein</keyword>
<dbReference type="PROSITE" id="PS00650">
    <property type="entry name" value="G_PROTEIN_RECEP_F2_2"/>
    <property type="match status" value="1"/>
</dbReference>
<reference evidence="24" key="2">
    <citation type="submission" date="2025-08" db="UniProtKB">
        <authorList>
            <consortium name="Ensembl"/>
        </authorList>
    </citation>
    <scope>IDENTIFICATION</scope>
</reference>
<evidence type="ECO:0000256" key="1">
    <source>
        <dbReference type="ARBA" id="ARBA00004651"/>
    </source>
</evidence>
<evidence type="ECO:0000259" key="23">
    <source>
        <dbReference type="PROSITE" id="PS51132"/>
    </source>
</evidence>
<feature type="transmembrane region" description="Helical" evidence="19">
    <location>
        <begin position="832"/>
        <end position="852"/>
    </location>
</feature>
<feature type="compositionally biased region" description="Low complexity" evidence="18">
    <location>
        <begin position="1000"/>
        <end position="1013"/>
    </location>
</feature>
<dbReference type="InterPro" id="IPR003924">
    <property type="entry name" value="GPCR_2_latrophilin"/>
</dbReference>
<evidence type="ECO:0000256" key="11">
    <source>
        <dbReference type="ARBA" id="ARBA00023136"/>
    </source>
</evidence>
<dbReference type="InterPro" id="IPR017983">
    <property type="entry name" value="GPCR_2_secretin-like_CS"/>
</dbReference>
<feature type="transmembrane region" description="Helical" evidence="19">
    <location>
        <begin position="928"/>
        <end position="950"/>
    </location>
</feature>
<dbReference type="PROSITE" id="PS50221">
    <property type="entry name" value="GAIN_B"/>
    <property type="match status" value="1"/>
</dbReference>
<feature type="transmembrane region" description="Helical" evidence="19">
    <location>
        <begin position="789"/>
        <end position="811"/>
    </location>
</feature>
<dbReference type="Gene3D" id="1.25.40.610">
    <property type="match status" value="1"/>
</dbReference>
<feature type="domain" description="GAIN-B" evidence="20">
    <location>
        <begin position="540"/>
        <end position="718"/>
    </location>
</feature>
<dbReference type="PROSITE" id="PS50227">
    <property type="entry name" value="G_PROTEIN_RECEP_F2_3"/>
    <property type="match status" value="1"/>
</dbReference>
<dbReference type="InterPro" id="IPR032471">
    <property type="entry name" value="AGRL2-4_GAIN_subdom_A"/>
</dbReference>
<keyword evidence="3" id="KW-1003">Cell membrane</keyword>
<dbReference type="InterPro" id="IPR046338">
    <property type="entry name" value="GAIN_dom_sf"/>
</dbReference>
<dbReference type="InterPro" id="IPR057244">
    <property type="entry name" value="GAIN_B"/>
</dbReference>
<feature type="region of interest" description="Disordered" evidence="18">
    <location>
        <begin position="1000"/>
        <end position="1019"/>
    </location>
</feature>
<comment type="subcellular location">
    <subcellularLocation>
        <location evidence="1">Cell membrane</location>
        <topology evidence="1">Multi-pass membrane protein</topology>
    </subcellularLocation>
    <subcellularLocation>
        <location evidence="16">Synaptic cell membrane</location>
    </subcellularLocation>
</comment>
<evidence type="ECO:0000259" key="20">
    <source>
        <dbReference type="PROSITE" id="PS50221"/>
    </source>
</evidence>
<accession>H3D170</accession>
<dbReference type="GO" id="GO:0097060">
    <property type="term" value="C:synaptic membrane"/>
    <property type="evidence" value="ECO:0007669"/>
    <property type="project" value="UniProtKB-SubCell"/>
</dbReference>
<keyword evidence="9" id="KW-0770">Synapse</keyword>
<evidence type="ECO:0000256" key="3">
    <source>
        <dbReference type="ARBA" id="ARBA00022475"/>
    </source>
</evidence>
<dbReference type="PROSITE" id="PS51132">
    <property type="entry name" value="OLF"/>
    <property type="match status" value="1"/>
</dbReference>
<evidence type="ECO:0000313" key="24">
    <source>
        <dbReference type="Ensembl" id="ENSTNIP00000014256.1"/>
    </source>
</evidence>
<keyword evidence="8 19" id="KW-1133">Transmembrane helix</keyword>
<feature type="domain" description="G-protein coupled receptors family 2 profile 2" evidence="22">
    <location>
        <begin position="728"/>
        <end position="980"/>
    </location>
</feature>
<dbReference type="PROSITE" id="PS50261">
    <property type="entry name" value="G_PROTEIN_RECEP_F2_4"/>
    <property type="match status" value="1"/>
</dbReference>
<keyword evidence="6" id="KW-0732">Signal</keyword>
<dbReference type="Pfam" id="PF00002">
    <property type="entry name" value="7tm_2"/>
    <property type="match status" value="1"/>
</dbReference>
<protein>
    <submittedName>
        <fullName evidence="24">Adhesion G protein-coupled receptor L3</fullName>
    </submittedName>
</protein>
<evidence type="ECO:0000256" key="8">
    <source>
        <dbReference type="ARBA" id="ARBA00022989"/>
    </source>
</evidence>
<evidence type="ECO:0000259" key="22">
    <source>
        <dbReference type="PROSITE" id="PS50261"/>
    </source>
</evidence>
<dbReference type="FunFam" id="2.60.220.50:FF:000001">
    <property type="entry name" value="Adhesion G protein-coupled receptor L2"/>
    <property type="match status" value="1"/>
</dbReference>
<evidence type="ECO:0000256" key="13">
    <source>
        <dbReference type="ARBA" id="ARBA00023170"/>
    </source>
</evidence>
<keyword evidence="25" id="KW-1185">Reference proteome</keyword>
<evidence type="ECO:0000256" key="16">
    <source>
        <dbReference type="ARBA" id="ARBA00034109"/>
    </source>
</evidence>
<sequence length="1337" mass="149015">MPWTPYRTDTLTEYSSKEDFVAGRPTTTYKLPHRVDGTGFVVYDGALFFNKERTRNIVKFDLRTRIKSGEAIIANANYHDTSPYRWGGKSDIDLAVDENGLWVIYATEQNNGRIVISQLNPYTLRIEGTWDTAYDKRSASNAFMICGILYVVKSVYEDDDNEATGNKIDYIYNTELSKDGFLDIPFPNSYQYIAAVDYNPRDNLLYVWNNYHVVKYSLDFGALDNRLGKTHNKGAMAATSRPKSQANSLEWLQPDYRGSQQTSSSIMVYMDTTTLTTRTTVRPVTVALTTTTSRSTTTRMPATTNAVVHRPRTTTTAAVPVHTARGLDPEDDQAESPSPKVPSARTDSCGPLLMMEVSWPKTKPGAVSRIPCPPGTIDIVASYTCVGPEGFWDPQGPDFSNCSSPWVNLISQKIKAGETAAVIARELAEQTKRNLQAGDITYTVKAMVQLVDLLDVQLRNLTPGGKDSAARSLNKLQKRERSCRFYVQAMVATVNNLLQQQAQAAWRQLSTGEQLRAATMLLDTVEQGAFVLADNLLKTDIVQENADNIQLEVARMSTDGNLPDLKFPQMGGQGNAIRLSASTLKQHGRNGEIRIAFVLYKHIGGYLSTENASVKMGSEALAANHSVIVNSPVITAAINKDSNKVYLSDPVVFTIAHLQQSEENFNPNCSFWSYSRKTMVGYWSTQDCRLLATNRTHTTCSCTHLTNFAVLMAHVEVKNTDPIHDMLLDVITWVGILLSLVCLLISLFTFCFFRGLQSDRNTIHKNLCASLFVAEALFLVGINRGDQPIACAVFAALLHFFFLAAFTWMFLEGVQLYIMLVEVFESEHSRRRYFYMIGYGVPALVVAVSAAVDYRSYGTERVCSGWLRLDTYFIWSFIGPATLIIMLNVIFLGIALYKMFHHTAILKPDSGCLDNINYQDYEPEIKSWVIGAIALLCLLGLTWAFGLMYVNESTVVMAYLFTIFNSLQGMFIFIFHCVLQKKVRKEYGKCLRTHCCSGKSVDSSVGSGKGAASRAPGRYSAGSQSRIRRMWNDTVRKQSESSFMTGDINSSASLNREGILNNARDTSIMDTLPLNGNHGNSYSIASADYMSDCVQIIDRGYNHKETTLEKKILKELTSNYIPPYLNNSHERSSEQNRNLMNKLVNNVSNGGKNVALSLDDHTAFGPHHDEGLGLELIREESNAPLLPQRPLPPLQAVDNLHNHLHQSRRRIPQENSESFFPLLTNEHTEDRGSSPSHSHQRDSLYTSMPMLSGLPDTSAESTDGSKDDGESKSPEASLDDVYYKSMPNLGSRNHLHQLHSYYHLGRGSSDGFIVPPNKEDLSPDEAPQEPSQLVTSL</sequence>
<feature type="domain" description="G-protein coupled receptors family 2 profile 1" evidence="21">
    <location>
        <begin position="349"/>
        <end position="406"/>
    </location>
</feature>
<evidence type="ECO:0000256" key="15">
    <source>
        <dbReference type="ARBA" id="ARBA00023224"/>
    </source>
</evidence>
<keyword evidence="15" id="KW-0807">Transducer</keyword>
<dbReference type="InParanoid" id="H3D170"/>
<reference evidence="25" key="1">
    <citation type="journal article" date="2004" name="Nature">
        <title>Genome duplication in the teleost fish Tetraodon nigroviridis reveals the early vertebrate proto-karyotype.</title>
        <authorList>
            <person name="Jaillon O."/>
            <person name="Aury J.-M."/>
            <person name="Brunet F."/>
            <person name="Petit J.-L."/>
            <person name="Stange-Thomann N."/>
            <person name="Mauceli E."/>
            <person name="Bouneau L."/>
            <person name="Fischer C."/>
            <person name="Ozouf-Costaz C."/>
            <person name="Bernot A."/>
            <person name="Nicaud S."/>
            <person name="Jaffe D."/>
            <person name="Fisher S."/>
            <person name="Lutfalla G."/>
            <person name="Dossat C."/>
            <person name="Segurens B."/>
            <person name="Dasilva C."/>
            <person name="Salanoubat M."/>
            <person name="Levy M."/>
            <person name="Boudet N."/>
            <person name="Castellano S."/>
            <person name="Anthouard V."/>
            <person name="Jubin C."/>
            <person name="Castelli V."/>
            <person name="Katinka M."/>
            <person name="Vacherie B."/>
            <person name="Biemont C."/>
            <person name="Skalli Z."/>
            <person name="Cattolico L."/>
            <person name="Poulain J."/>
            <person name="De Berardinis V."/>
            <person name="Cruaud C."/>
            <person name="Duprat S."/>
            <person name="Brottier P."/>
            <person name="Coutanceau J.-P."/>
            <person name="Gouzy J."/>
            <person name="Parra G."/>
            <person name="Lardier G."/>
            <person name="Chapple C."/>
            <person name="McKernan K.J."/>
            <person name="McEwan P."/>
            <person name="Bosak S."/>
            <person name="Kellis M."/>
            <person name="Volff J.-N."/>
            <person name="Guigo R."/>
            <person name="Zody M.C."/>
            <person name="Mesirov J."/>
            <person name="Lindblad-Toh K."/>
            <person name="Birren B."/>
            <person name="Nusbaum C."/>
            <person name="Kahn D."/>
            <person name="Robinson-Rechavi M."/>
            <person name="Laudet V."/>
            <person name="Schachter V."/>
            <person name="Quetier F."/>
            <person name="Saurin W."/>
            <person name="Scarpelli C."/>
            <person name="Wincker P."/>
            <person name="Lander E.S."/>
            <person name="Weissenbach J."/>
            <person name="Roest Crollius H."/>
        </authorList>
    </citation>
    <scope>NUCLEOTIDE SEQUENCE [LARGE SCALE GENOMIC DNA]</scope>
</reference>
<keyword evidence="10" id="KW-0297">G-protein coupled receptor</keyword>
<feature type="region of interest" description="Disordered" evidence="18">
    <location>
        <begin position="1305"/>
        <end position="1337"/>
    </location>
</feature>
<dbReference type="Pfam" id="PF16489">
    <property type="entry name" value="GAIN"/>
    <property type="match status" value="1"/>
</dbReference>